<evidence type="ECO:0008006" key="4">
    <source>
        <dbReference type="Google" id="ProtNLM"/>
    </source>
</evidence>
<proteinExistence type="predicted"/>
<feature type="signal peptide" evidence="1">
    <location>
        <begin position="1"/>
        <end position="18"/>
    </location>
</feature>
<evidence type="ECO:0000313" key="2">
    <source>
        <dbReference type="EMBL" id="NWK55153.1"/>
    </source>
</evidence>
<protein>
    <recommendedName>
        <fullName evidence="4">PEP-CTERM protein-sorting domain-containing protein</fullName>
    </recommendedName>
</protein>
<accession>A0A851GC37</accession>
<feature type="chain" id="PRO_5032887548" description="PEP-CTERM protein-sorting domain-containing protein" evidence="1">
    <location>
        <begin position="19"/>
        <end position="216"/>
    </location>
</feature>
<comment type="caution">
    <text evidence="2">The sequence shown here is derived from an EMBL/GenBank/DDBJ whole genome shotgun (WGS) entry which is preliminary data.</text>
</comment>
<evidence type="ECO:0000313" key="3">
    <source>
        <dbReference type="Proteomes" id="UP000557872"/>
    </source>
</evidence>
<reference evidence="2 3" key="1">
    <citation type="submission" date="2020-07" db="EMBL/GenBank/DDBJ databases">
        <title>Roseicoccus Jingziensis gen. nov., sp. nov., isolated from coastal seawater.</title>
        <authorList>
            <person name="Feng X."/>
        </authorList>
    </citation>
    <scope>NUCLEOTIDE SEQUENCE [LARGE SCALE GENOMIC DNA]</scope>
    <source>
        <strain evidence="2 3">N1E253</strain>
    </source>
</reference>
<dbReference type="RefSeq" id="WP_178931686.1">
    <property type="nucleotide sequence ID" value="NZ_JACBAZ010000002.1"/>
</dbReference>
<evidence type="ECO:0000256" key="1">
    <source>
        <dbReference type="SAM" id="SignalP"/>
    </source>
</evidence>
<dbReference type="Proteomes" id="UP000557872">
    <property type="component" value="Unassembled WGS sequence"/>
</dbReference>
<keyword evidence="1" id="KW-0732">Signal</keyword>
<dbReference type="EMBL" id="JACBAZ010000002">
    <property type="protein sequence ID" value="NWK55153.1"/>
    <property type="molecule type" value="Genomic_DNA"/>
</dbReference>
<keyword evidence="3" id="KW-1185">Reference proteome</keyword>
<name>A0A851GC37_9BACT</name>
<dbReference type="AlphaFoldDB" id="A0A851GC37"/>
<gene>
    <name evidence="2" type="ORF">HW115_05995</name>
</gene>
<sequence>MKLPLFFAFLSLSAPAHAAVIYAADFSVSGQGATHDSIGDALESSPVAGSNWMLTFGSPSSDGTTNEFVTIGGLMRVQDWGGDGTLTSQQIHITGNGTVDITGEALTIGTDVFSVSTEGITWFYRLNDGTPVSQFIGEAELGIGPVPAGVDVGHHFTSIPVSAGDVLEVGFTVRVDGADDGVEISALEVDFTQAPEPSSASLFAVALMGLIFYRKK</sequence>
<organism evidence="2 3">
    <name type="scientific">Oceaniferula marina</name>
    <dbReference type="NCBI Taxonomy" id="2748318"/>
    <lineage>
        <taxon>Bacteria</taxon>
        <taxon>Pseudomonadati</taxon>
        <taxon>Verrucomicrobiota</taxon>
        <taxon>Verrucomicrobiia</taxon>
        <taxon>Verrucomicrobiales</taxon>
        <taxon>Verrucomicrobiaceae</taxon>
        <taxon>Oceaniferula</taxon>
    </lineage>
</organism>